<name>A0A8I1HPT7_9CORY</name>
<protein>
    <recommendedName>
        <fullName evidence="4">Signal peptidase I</fullName>
    </recommendedName>
</protein>
<feature type="transmembrane region" description="Helical" evidence="1">
    <location>
        <begin position="156"/>
        <end position="178"/>
    </location>
</feature>
<reference evidence="2 3" key="1">
    <citation type="submission" date="2020-12" db="EMBL/GenBank/DDBJ databases">
        <title>Draft genome sequence of the commensal strain Corynebacterium tuberculostearicum MFP09/CIP 102622 isolated from human skin.</title>
        <authorList>
            <person name="Boukerb A.M."/>
            <person name="Janvier X."/>
            <person name="Feuilloley M.G.J."/>
            <person name="Groboillot A."/>
        </authorList>
    </citation>
    <scope>NUCLEOTIDE SEQUENCE [LARGE SCALE GENOMIC DNA]</scope>
    <source>
        <strain evidence="2 3">CIP 102622</strain>
    </source>
</reference>
<keyword evidence="1" id="KW-1133">Transmembrane helix</keyword>
<evidence type="ECO:0000313" key="3">
    <source>
        <dbReference type="Proteomes" id="UP000603369"/>
    </source>
</evidence>
<keyword evidence="1" id="KW-0472">Membrane</keyword>
<feature type="transmembrane region" description="Helical" evidence="1">
    <location>
        <begin position="122"/>
        <end position="144"/>
    </location>
</feature>
<evidence type="ECO:0000313" key="2">
    <source>
        <dbReference type="EMBL" id="MBK3427274.1"/>
    </source>
</evidence>
<evidence type="ECO:0000256" key="1">
    <source>
        <dbReference type="SAM" id="Phobius"/>
    </source>
</evidence>
<dbReference type="RefSeq" id="WP_200435312.1">
    <property type="nucleotide sequence ID" value="NZ_JAEHFL010000002.1"/>
</dbReference>
<keyword evidence="1" id="KW-0812">Transmembrane</keyword>
<sequence length="303" mass="32051">MQARRRTLATVVAAVVLVLAIICGGFYLAGFRAHFLTTPSMGTQLPVGSLAITKPVDIADVQVGDTITVDSASGTTHTHNVVERAGDTAITQGVLNGAPDALPATADTLKGKVIFSCPALGWGVRIAGIMAAGWLLMLLASLRIDDELHRRRYRNTGVFLGLAIGIIIVRPLLGAYLLGMNVNGTGEEAYAQAHVVSTGLLPVKVVPLGEGGGEDSAIMSPTGTDSFAIDDAPNEKGDFVFRPVPALTWPWILGLIGLVLSPFAWFYAQYRRALKEEQELADATLEAQSNADTTEFEAVKPNA</sequence>
<keyword evidence="3" id="KW-1185">Reference proteome</keyword>
<dbReference type="EMBL" id="JAEHFL010000002">
    <property type="protein sequence ID" value="MBK3427274.1"/>
    <property type="molecule type" value="Genomic_DNA"/>
</dbReference>
<feature type="transmembrane region" description="Helical" evidence="1">
    <location>
        <begin position="7"/>
        <end position="29"/>
    </location>
</feature>
<gene>
    <name evidence="2" type="ORF">JDP02_01950</name>
</gene>
<dbReference type="Proteomes" id="UP000603369">
    <property type="component" value="Unassembled WGS sequence"/>
</dbReference>
<accession>A0A8I1HPT7</accession>
<organism evidence="2 3">
    <name type="scientific">Corynebacterium tuberculostearicum</name>
    <dbReference type="NCBI Taxonomy" id="38304"/>
    <lineage>
        <taxon>Bacteria</taxon>
        <taxon>Bacillati</taxon>
        <taxon>Actinomycetota</taxon>
        <taxon>Actinomycetes</taxon>
        <taxon>Mycobacteriales</taxon>
        <taxon>Corynebacteriaceae</taxon>
        <taxon>Corynebacterium</taxon>
    </lineage>
</organism>
<feature type="transmembrane region" description="Helical" evidence="1">
    <location>
        <begin position="249"/>
        <end position="268"/>
    </location>
</feature>
<dbReference type="AlphaFoldDB" id="A0A8I1HPT7"/>
<comment type="caution">
    <text evidence="2">The sequence shown here is derived from an EMBL/GenBank/DDBJ whole genome shotgun (WGS) entry which is preliminary data.</text>
</comment>
<proteinExistence type="predicted"/>
<evidence type="ECO:0008006" key="4">
    <source>
        <dbReference type="Google" id="ProtNLM"/>
    </source>
</evidence>